<feature type="region of interest" description="Disordered" evidence="1">
    <location>
        <begin position="98"/>
        <end position="123"/>
    </location>
</feature>
<dbReference type="EMBL" id="JAFBMS010000017">
    <property type="protein sequence ID" value="KAG9345617.1"/>
    <property type="molecule type" value="Genomic_DNA"/>
</dbReference>
<dbReference type="Proteomes" id="UP000824540">
    <property type="component" value="Unassembled WGS sequence"/>
</dbReference>
<organism evidence="2 3">
    <name type="scientific">Albula glossodonta</name>
    <name type="common">roundjaw bonefish</name>
    <dbReference type="NCBI Taxonomy" id="121402"/>
    <lineage>
        <taxon>Eukaryota</taxon>
        <taxon>Metazoa</taxon>
        <taxon>Chordata</taxon>
        <taxon>Craniata</taxon>
        <taxon>Vertebrata</taxon>
        <taxon>Euteleostomi</taxon>
        <taxon>Actinopterygii</taxon>
        <taxon>Neopterygii</taxon>
        <taxon>Teleostei</taxon>
        <taxon>Albuliformes</taxon>
        <taxon>Albulidae</taxon>
        <taxon>Albula</taxon>
    </lineage>
</organism>
<proteinExistence type="predicted"/>
<sequence>MQKSILHGNFPAHPRPPPTYRYHSPPTTTTMIGEEREREMNSKHGENPAEIHILLMIVWAAVHHPTLLLPTVGTGHLQCAPVMCPVCSHSEAKVSPAIGHDKHRSSSNSSLDCQRALPPNLVI</sequence>
<keyword evidence="3" id="KW-1185">Reference proteome</keyword>
<evidence type="ECO:0000313" key="2">
    <source>
        <dbReference type="EMBL" id="KAG9345617.1"/>
    </source>
</evidence>
<feature type="region of interest" description="Disordered" evidence="1">
    <location>
        <begin position="1"/>
        <end position="29"/>
    </location>
</feature>
<gene>
    <name evidence="2" type="ORF">JZ751_008761</name>
</gene>
<accession>A0A8T2PA96</accession>
<protein>
    <submittedName>
        <fullName evidence="2">Uncharacterized protein</fullName>
    </submittedName>
</protein>
<reference evidence="2" key="1">
    <citation type="thesis" date="2021" institute="BYU ScholarsArchive" country="Provo, UT, USA">
        <title>Applications of and Algorithms for Genome Assembly and Genomic Analyses with an Emphasis on Marine Teleosts.</title>
        <authorList>
            <person name="Pickett B.D."/>
        </authorList>
    </citation>
    <scope>NUCLEOTIDE SEQUENCE</scope>
    <source>
        <strain evidence="2">HI-2016</strain>
    </source>
</reference>
<evidence type="ECO:0000313" key="3">
    <source>
        <dbReference type="Proteomes" id="UP000824540"/>
    </source>
</evidence>
<dbReference type="AlphaFoldDB" id="A0A8T2PA96"/>
<comment type="caution">
    <text evidence="2">The sequence shown here is derived from an EMBL/GenBank/DDBJ whole genome shotgun (WGS) entry which is preliminary data.</text>
</comment>
<name>A0A8T2PA96_9TELE</name>
<evidence type="ECO:0000256" key="1">
    <source>
        <dbReference type="SAM" id="MobiDB-lite"/>
    </source>
</evidence>